<dbReference type="NCBIfam" id="TIGR00229">
    <property type="entry name" value="sensory_box"/>
    <property type="match status" value="1"/>
</dbReference>
<evidence type="ECO:0000313" key="12">
    <source>
        <dbReference type="Proteomes" id="UP001440599"/>
    </source>
</evidence>
<dbReference type="PROSITE" id="PS50113">
    <property type="entry name" value="PAC"/>
    <property type="match status" value="1"/>
</dbReference>
<feature type="domain" description="Sigma-54 factor interaction" evidence="8">
    <location>
        <begin position="168"/>
        <end position="397"/>
    </location>
</feature>
<dbReference type="SUPFAM" id="SSF52540">
    <property type="entry name" value="P-loop containing nucleoside triphosphate hydrolases"/>
    <property type="match status" value="1"/>
</dbReference>
<reference evidence="11 12" key="1">
    <citation type="submission" date="2024-03" db="EMBL/GenBank/DDBJ databases">
        <title>Human intestinal bacterial collection.</title>
        <authorList>
            <person name="Pauvert C."/>
            <person name="Hitch T.C.A."/>
            <person name="Clavel T."/>
        </authorList>
    </citation>
    <scope>NUCLEOTIDE SEQUENCE [LARGE SCALE GENOMIC DNA]</scope>
    <source>
        <strain evidence="11 12">CLA-AP-H34</strain>
    </source>
</reference>
<evidence type="ECO:0000256" key="6">
    <source>
        <dbReference type="ARBA" id="ARBA00023163"/>
    </source>
</evidence>
<keyword evidence="5" id="KW-0238">DNA-binding</keyword>
<evidence type="ECO:0000259" key="9">
    <source>
        <dbReference type="PROSITE" id="PS50112"/>
    </source>
</evidence>
<dbReference type="InterPro" id="IPR025662">
    <property type="entry name" value="Sigma_54_int_dom_ATP-bd_1"/>
</dbReference>
<protein>
    <recommendedName>
        <fullName evidence="7">HTH-type transcriptional regulatory protein TyrR</fullName>
    </recommendedName>
</protein>
<dbReference type="CDD" id="cd00130">
    <property type="entry name" value="PAS"/>
    <property type="match status" value="1"/>
</dbReference>
<dbReference type="InterPro" id="IPR058031">
    <property type="entry name" value="AAA_lid_NorR"/>
</dbReference>
<dbReference type="PANTHER" id="PTHR32071">
    <property type="entry name" value="TRANSCRIPTIONAL REGULATORY PROTEIN"/>
    <property type="match status" value="1"/>
</dbReference>
<dbReference type="EMBL" id="JBBMFT010000003">
    <property type="protein sequence ID" value="MEQ2456352.1"/>
    <property type="molecule type" value="Genomic_DNA"/>
</dbReference>
<dbReference type="InterPro" id="IPR003593">
    <property type="entry name" value="AAA+_ATPase"/>
</dbReference>
<dbReference type="CDD" id="cd00009">
    <property type="entry name" value="AAA"/>
    <property type="match status" value="1"/>
</dbReference>
<dbReference type="Pfam" id="PF25601">
    <property type="entry name" value="AAA_lid_14"/>
    <property type="match status" value="1"/>
</dbReference>
<organism evidence="11 12">
    <name type="scientific">Flavonifractor hominis</name>
    <dbReference type="NCBI Taxonomy" id="3133178"/>
    <lineage>
        <taxon>Bacteria</taxon>
        <taxon>Bacillati</taxon>
        <taxon>Bacillota</taxon>
        <taxon>Clostridia</taxon>
        <taxon>Eubacteriales</taxon>
        <taxon>Oscillospiraceae</taxon>
        <taxon>Flavonifractor</taxon>
    </lineage>
</organism>
<keyword evidence="2" id="KW-0058">Aromatic hydrocarbons catabolism</keyword>
<evidence type="ECO:0000256" key="4">
    <source>
        <dbReference type="ARBA" id="ARBA00023015"/>
    </source>
</evidence>
<dbReference type="InterPro" id="IPR013767">
    <property type="entry name" value="PAS_fold"/>
</dbReference>
<dbReference type="InterPro" id="IPR000700">
    <property type="entry name" value="PAS-assoc_C"/>
</dbReference>
<dbReference type="SMART" id="SM00382">
    <property type="entry name" value="AAA"/>
    <property type="match status" value="1"/>
</dbReference>
<dbReference type="PANTHER" id="PTHR32071:SF57">
    <property type="entry name" value="C4-DICARBOXYLATE TRANSPORT TRANSCRIPTIONAL REGULATORY PROTEIN DCTD"/>
    <property type="match status" value="1"/>
</dbReference>
<dbReference type="InterPro" id="IPR030828">
    <property type="entry name" value="HTH_TyrR"/>
</dbReference>
<dbReference type="PROSITE" id="PS00675">
    <property type="entry name" value="SIGMA54_INTERACT_1"/>
    <property type="match status" value="1"/>
</dbReference>
<dbReference type="PROSITE" id="PS00676">
    <property type="entry name" value="SIGMA54_INTERACT_2"/>
    <property type="match status" value="1"/>
</dbReference>
<keyword evidence="6" id="KW-0804">Transcription</keyword>
<dbReference type="Proteomes" id="UP001440599">
    <property type="component" value="Unassembled WGS sequence"/>
</dbReference>
<gene>
    <name evidence="11" type="ORF">WMO45_07450</name>
</gene>
<keyword evidence="3" id="KW-0067">ATP-binding</keyword>
<sequence length="477" mass="53907">MAQKQERPGDGNWAGRMFGSLQEAYDRLRAIVDSSYDGIYITDGRAVTLWVNRAYEEITGLRADEVVGRSMWDLERDEIISKSGTLLALAQRAPVTLEQVFRTGRHALISSTPAFNDQGEIVLVVTNVRDMTELRELQEKYRQTAALTERYQSEAEYVRKQVLASADLIVADTRMLALLEQVKRVAALDATVLLLGETGVGKEKIAKYIYKNSARKDERFLTINCGAISPTLIESELFGYERGAFTGANREGKMGLFEVADKGTVFLDEIGELPLEMQVRLLRVLQEQTVQRVGGTRDIPISVRVIAATNRDLEAMVREKTFREDLFYRLNVVPIRIPPLRERQADIPAFVEHFLAHFNQKYDTHKEFARDAVRAMLAYEWPGNVRELKNVVERAVILSGGQVIRPEDLPFCPAWSPGLFAPEPGETVDLKALTEQFEARFIRAAYETHGSIRKAAASLSMDPATFLRKKKKYETDP</sequence>
<dbReference type="InterPro" id="IPR009057">
    <property type="entry name" value="Homeodomain-like_sf"/>
</dbReference>
<dbReference type="Gene3D" id="3.30.450.20">
    <property type="entry name" value="PAS domain"/>
    <property type="match status" value="1"/>
</dbReference>
<dbReference type="InterPro" id="IPR025944">
    <property type="entry name" value="Sigma_54_int_dom_CS"/>
</dbReference>
<dbReference type="InterPro" id="IPR035965">
    <property type="entry name" value="PAS-like_dom_sf"/>
</dbReference>
<keyword evidence="4" id="KW-0805">Transcription regulation</keyword>
<dbReference type="InterPro" id="IPR002078">
    <property type="entry name" value="Sigma_54_int"/>
</dbReference>
<evidence type="ECO:0000259" key="8">
    <source>
        <dbReference type="PROSITE" id="PS50045"/>
    </source>
</evidence>
<dbReference type="InterPro" id="IPR000014">
    <property type="entry name" value="PAS"/>
</dbReference>
<comment type="caution">
    <text evidence="11">The sequence shown here is derived from an EMBL/GenBank/DDBJ whole genome shotgun (WGS) entry which is preliminary data.</text>
</comment>
<dbReference type="InterPro" id="IPR027417">
    <property type="entry name" value="P-loop_NTPase"/>
</dbReference>
<proteinExistence type="predicted"/>
<evidence type="ECO:0000313" key="11">
    <source>
        <dbReference type="EMBL" id="MEQ2456352.1"/>
    </source>
</evidence>
<dbReference type="Gene3D" id="3.40.50.300">
    <property type="entry name" value="P-loop containing nucleotide triphosphate hydrolases"/>
    <property type="match status" value="1"/>
</dbReference>
<name>A0ABV1EP38_9FIRM</name>
<dbReference type="Gene3D" id="1.10.8.60">
    <property type="match status" value="1"/>
</dbReference>
<dbReference type="RefSeq" id="WP_349139951.1">
    <property type="nucleotide sequence ID" value="NZ_JBBMFT010000003.1"/>
</dbReference>
<dbReference type="Gene3D" id="1.10.10.60">
    <property type="entry name" value="Homeodomain-like"/>
    <property type="match status" value="1"/>
</dbReference>
<dbReference type="Pfam" id="PF00158">
    <property type="entry name" value="Sigma54_activat"/>
    <property type="match status" value="1"/>
</dbReference>
<feature type="domain" description="PAS" evidence="9">
    <location>
        <begin position="24"/>
        <end position="71"/>
    </location>
</feature>
<evidence type="ECO:0000256" key="1">
    <source>
        <dbReference type="ARBA" id="ARBA00022741"/>
    </source>
</evidence>
<evidence type="ECO:0000259" key="10">
    <source>
        <dbReference type="PROSITE" id="PS50113"/>
    </source>
</evidence>
<accession>A0ABV1EP38</accession>
<dbReference type="SUPFAM" id="SSF55785">
    <property type="entry name" value="PYP-like sensor domain (PAS domain)"/>
    <property type="match status" value="1"/>
</dbReference>
<evidence type="ECO:0000256" key="3">
    <source>
        <dbReference type="ARBA" id="ARBA00022840"/>
    </source>
</evidence>
<dbReference type="Pfam" id="PF18024">
    <property type="entry name" value="HTH_50"/>
    <property type="match status" value="1"/>
</dbReference>
<evidence type="ECO:0000256" key="7">
    <source>
        <dbReference type="ARBA" id="ARBA00029500"/>
    </source>
</evidence>
<dbReference type="SUPFAM" id="SSF46689">
    <property type="entry name" value="Homeodomain-like"/>
    <property type="match status" value="1"/>
</dbReference>
<evidence type="ECO:0000256" key="5">
    <source>
        <dbReference type="ARBA" id="ARBA00023125"/>
    </source>
</evidence>
<dbReference type="PROSITE" id="PS50045">
    <property type="entry name" value="SIGMA54_INTERACT_4"/>
    <property type="match status" value="1"/>
</dbReference>
<dbReference type="SMART" id="SM00091">
    <property type="entry name" value="PAS"/>
    <property type="match status" value="1"/>
</dbReference>
<keyword evidence="1" id="KW-0547">Nucleotide-binding</keyword>
<dbReference type="PROSITE" id="PS00688">
    <property type="entry name" value="SIGMA54_INTERACT_3"/>
    <property type="match status" value="1"/>
</dbReference>
<evidence type="ECO:0000256" key="2">
    <source>
        <dbReference type="ARBA" id="ARBA00022797"/>
    </source>
</evidence>
<dbReference type="Pfam" id="PF00989">
    <property type="entry name" value="PAS"/>
    <property type="match status" value="1"/>
</dbReference>
<dbReference type="PROSITE" id="PS50112">
    <property type="entry name" value="PAS"/>
    <property type="match status" value="1"/>
</dbReference>
<feature type="domain" description="PAC" evidence="10">
    <location>
        <begin position="91"/>
        <end position="143"/>
    </location>
</feature>
<dbReference type="InterPro" id="IPR025943">
    <property type="entry name" value="Sigma_54_int_dom_ATP-bd_2"/>
</dbReference>
<keyword evidence="12" id="KW-1185">Reference proteome</keyword>